<evidence type="ECO:0000256" key="20">
    <source>
        <dbReference type="ARBA" id="ARBA00025916"/>
    </source>
</evidence>
<keyword evidence="7" id="KW-0597">Phosphoprotein</keyword>
<evidence type="ECO:0000256" key="22">
    <source>
        <dbReference type="SAM" id="MobiDB-lite"/>
    </source>
</evidence>
<dbReference type="PANTHER" id="PTHR12707:SF0">
    <property type="entry name" value="PININ"/>
    <property type="match status" value="1"/>
</dbReference>
<evidence type="ECO:0000256" key="18">
    <source>
        <dbReference type="ARBA" id="ARBA00023187"/>
    </source>
</evidence>
<comment type="subcellular location">
    <subcellularLocation>
        <location evidence="2">Cell junction</location>
        <location evidence="2">Desmosome</location>
    </subcellularLocation>
    <subcellularLocation>
        <location evidence="1">Nucleus speckle</location>
    </subcellularLocation>
</comment>
<comment type="subunit">
    <text evidence="20">Found in a mRNA splicing-dependent exon junction complex (EJC). Found in a complex with SR proteins. Found in a mRNP complex with RNPS1. Component of the PSAP complex consisting of RNPS1, SAP18 and PNN. Interacts with PNISR, CTBP1, CTBP2, KRT8, KRT18, KRT19, PS1D/PNO40, PPIG, RNPS1, SFRS4 and SRRM2. Identified in the spliceosome C complex.</text>
</comment>
<evidence type="ECO:0000259" key="23">
    <source>
        <dbReference type="Pfam" id="PF04696"/>
    </source>
</evidence>
<feature type="domain" description="Pinin/SDK/MemA protein" evidence="23">
    <location>
        <begin position="149"/>
        <end position="270"/>
    </location>
</feature>
<dbReference type="RefSeq" id="XP_015522963.1">
    <property type="nucleotide sequence ID" value="XM_015667477.2"/>
</dbReference>
<evidence type="ECO:0000256" key="2">
    <source>
        <dbReference type="ARBA" id="ARBA00004568"/>
    </source>
</evidence>
<reference evidence="26" key="1">
    <citation type="submission" date="2025-08" db="UniProtKB">
        <authorList>
            <consortium name="RefSeq"/>
        </authorList>
    </citation>
    <scope>IDENTIFICATION</scope>
    <source>
        <tissue evidence="26">Thorax and Abdomen</tissue>
    </source>
</reference>
<keyword evidence="25" id="KW-1185">Reference proteome</keyword>
<keyword evidence="14 21" id="KW-0175">Coiled coil</keyword>
<evidence type="ECO:0000256" key="16">
    <source>
        <dbReference type="ARBA" id="ARBA00023159"/>
    </source>
</evidence>
<dbReference type="Proteomes" id="UP000829291">
    <property type="component" value="Chromosome 2"/>
</dbReference>
<dbReference type="OrthoDB" id="330772at2759"/>
<dbReference type="FunCoup" id="A0A6J0C8Q5">
    <property type="interactions" value="356"/>
</dbReference>
<protein>
    <recommendedName>
        <fullName evidence="4">Pinin</fullName>
    </recommendedName>
</protein>
<dbReference type="PANTHER" id="PTHR12707">
    <property type="entry name" value="PINN"/>
    <property type="match status" value="1"/>
</dbReference>
<keyword evidence="8" id="KW-0507">mRNA processing</keyword>
<keyword evidence="15" id="KW-0238">DNA-binding</keyword>
<evidence type="ECO:0000256" key="9">
    <source>
        <dbReference type="ARBA" id="ARBA00022728"/>
    </source>
</evidence>
<keyword evidence="13" id="KW-0805">Transcription regulation</keyword>
<dbReference type="GO" id="GO:0016607">
    <property type="term" value="C:nuclear speck"/>
    <property type="evidence" value="ECO:0007669"/>
    <property type="project" value="UniProtKB-SubCell"/>
</dbReference>
<feature type="compositionally biased region" description="Basic and acidic residues" evidence="22">
    <location>
        <begin position="327"/>
        <end position="342"/>
    </location>
</feature>
<keyword evidence="6" id="KW-1017">Isopeptide bond</keyword>
<evidence type="ECO:0000256" key="8">
    <source>
        <dbReference type="ARBA" id="ARBA00022664"/>
    </source>
</evidence>
<keyword evidence="11" id="KW-0965">Cell junction</keyword>
<evidence type="ECO:0000256" key="7">
    <source>
        <dbReference type="ARBA" id="ARBA00022553"/>
    </source>
</evidence>
<evidence type="ECO:0000256" key="5">
    <source>
        <dbReference type="ARBA" id="ARBA00022481"/>
    </source>
</evidence>
<evidence type="ECO:0000259" key="24">
    <source>
        <dbReference type="Pfam" id="PF04697"/>
    </source>
</evidence>
<dbReference type="CTD" id="5411"/>
<dbReference type="InParanoid" id="A0A6J0C8Q5"/>
<evidence type="ECO:0000256" key="11">
    <source>
        <dbReference type="ARBA" id="ARBA00022949"/>
    </source>
</evidence>
<keyword evidence="10" id="KW-0832">Ubl conjugation</keyword>
<evidence type="ECO:0000256" key="21">
    <source>
        <dbReference type="SAM" id="Coils"/>
    </source>
</evidence>
<dbReference type="Pfam" id="PF04696">
    <property type="entry name" value="Pinin_SDK_memA"/>
    <property type="match status" value="1"/>
</dbReference>
<keyword evidence="12" id="KW-0007">Acetylation</keyword>
<dbReference type="KEGG" id="nlo:107226604"/>
<dbReference type="InterPro" id="IPR039853">
    <property type="entry name" value="Pinin"/>
</dbReference>
<keyword evidence="9" id="KW-0747">Spliceosome</keyword>
<dbReference type="GO" id="GO:0030057">
    <property type="term" value="C:desmosome"/>
    <property type="evidence" value="ECO:0007669"/>
    <property type="project" value="UniProtKB-SubCell"/>
</dbReference>
<feature type="region of interest" description="Disordered" evidence="22">
    <location>
        <begin position="36"/>
        <end position="63"/>
    </location>
</feature>
<keyword evidence="5" id="KW-0488">Methylation</keyword>
<evidence type="ECO:0000256" key="10">
    <source>
        <dbReference type="ARBA" id="ARBA00022843"/>
    </source>
</evidence>
<evidence type="ECO:0000256" key="17">
    <source>
        <dbReference type="ARBA" id="ARBA00023163"/>
    </source>
</evidence>
<keyword evidence="17" id="KW-0804">Transcription</keyword>
<dbReference type="GeneID" id="107226604"/>
<evidence type="ECO:0000256" key="3">
    <source>
        <dbReference type="ARBA" id="ARBA00010386"/>
    </source>
</evidence>
<evidence type="ECO:0000256" key="6">
    <source>
        <dbReference type="ARBA" id="ARBA00022499"/>
    </source>
</evidence>
<feature type="domain" description="Pinin/SDK" evidence="24">
    <location>
        <begin position="14"/>
        <end position="141"/>
    </location>
</feature>
<evidence type="ECO:0000313" key="26">
    <source>
        <dbReference type="RefSeq" id="XP_015522963.1"/>
    </source>
</evidence>
<proteinExistence type="inferred from homology"/>
<evidence type="ECO:0000256" key="15">
    <source>
        <dbReference type="ARBA" id="ARBA00023125"/>
    </source>
</evidence>
<accession>A0A6J0C8Q5</accession>
<evidence type="ECO:0000256" key="13">
    <source>
        <dbReference type="ARBA" id="ARBA00023015"/>
    </source>
</evidence>
<gene>
    <name evidence="26" type="primary">LOC107226604</name>
</gene>
<dbReference type="GO" id="GO:0008380">
    <property type="term" value="P:RNA splicing"/>
    <property type="evidence" value="ECO:0007669"/>
    <property type="project" value="UniProtKB-KW"/>
</dbReference>
<evidence type="ECO:0000256" key="19">
    <source>
        <dbReference type="ARBA" id="ARBA00023242"/>
    </source>
</evidence>
<comment type="similarity">
    <text evidence="3">Belongs to the pinin family.</text>
</comment>
<feature type="coiled-coil region" evidence="21">
    <location>
        <begin position="168"/>
        <end position="224"/>
    </location>
</feature>
<keyword evidence="16" id="KW-0010">Activator</keyword>
<dbReference type="GO" id="GO:0003677">
    <property type="term" value="F:DNA binding"/>
    <property type="evidence" value="ECO:0007669"/>
    <property type="project" value="UniProtKB-KW"/>
</dbReference>
<dbReference type="InterPro" id="IPR006787">
    <property type="entry name" value="Pinin_SDK_N"/>
</dbReference>
<dbReference type="Pfam" id="PF04697">
    <property type="entry name" value="Pinin_SDK_N"/>
    <property type="match status" value="1"/>
</dbReference>
<feature type="region of interest" description="Disordered" evidence="22">
    <location>
        <begin position="311"/>
        <end position="362"/>
    </location>
</feature>
<sequence>MRKLETRESWGAEKLEAQLEAARDNLRGLDRSIQKILGRDPPDGENPLQPTARIAQKRPVQEDHRRRQVADFAVLPNNLTVFKRRWVAPPGEPKTVFSRLSARIPSNADDSADEDDNTAKPAVSSRVIATPREIPSRQEVIRRERVDERSRQRNKRMFGALLGTLQKFRQEETKLKAKEDKKAEVEARVEEAGRREKEELRRERQQLFQSRKRQQAEVRSLEAKLVRSRQFQEWRASQLPLTSFIRTRTQPSIYYLPKRKHSRTDSLLALSAKELNDEIERREKILMEELEQIEFQAGLGKQLSNESNIVSTVQEEPPTPMEEGEENRDPNHEVEQIEKEEVQSSGSPTCESKELIPLPIDSAPVEVAEVQETQEMQEMLEDANNG</sequence>
<evidence type="ECO:0000256" key="14">
    <source>
        <dbReference type="ARBA" id="ARBA00023054"/>
    </source>
</evidence>
<organism evidence="26">
    <name type="scientific">Neodiprion lecontei</name>
    <name type="common">Redheaded pine sawfly</name>
    <dbReference type="NCBI Taxonomy" id="441921"/>
    <lineage>
        <taxon>Eukaryota</taxon>
        <taxon>Metazoa</taxon>
        <taxon>Ecdysozoa</taxon>
        <taxon>Arthropoda</taxon>
        <taxon>Hexapoda</taxon>
        <taxon>Insecta</taxon>
        <taxon>Pterygota</taxon>
        <taxon>Neoptera</taxon>
        <taxon>Endopterygota</taxon>
        <taxon>Hymenoptera</taxon>
        <taxon>Tenthredinoidea</taxon>
        <taxon>Diprionidae</taxon>
        <taxon>Diprioninae</taxon>
        <taxon>Neodiprion</taxon>
    </lineage>
</organism>
<evidence type="ECO:0000256" key="1">
    <source>
        <dbReference type="ARBA" id="ARBA00004324"/>
    </source>
</evidence>
<evidence type="ECO:0000313" key="25">
    <source>
        <dbReference type="Proteomes" id="UP000829291"/>
    </source>
</evidence>
<evidence type="ECO:0000256" key="4">
    <source>
        <dbReference type="ARBA" id="ARBA00020056"/>
    </source>
</evidence>
<name>A0A6J0C8Q5_NEOLC</name>
<dbReference type="GO" id="GO:0006397">
    <property type="term" value="P:mRNA processing"/>
    <property type="evidence" value="ECO:0007669"/>
    <property type="project" value="UniProtKB-KW"/>
</dbReference>
<evidence type="ECO:0000256" key="12">
    <source>
        <dbReference type="ARBA" id="ARBA00022990"/>
    </source>
</evidence>
<dbReference type="GO" id="GO:0071013">
    <property type="term" value="C:catalytic step 2 spliceosome"/>
    <property type="evidence" value="ECO:0007669"/>
    <property type="project" value="TreeGrafter"/>
</dbReference>
<keyword evidence="19" id="KW-0539">Nucleus</keyword>
<dbReference type="AlphaFoldDB" id="A0A6J0C8Q5"/>
<keyword evidence="18" id="KW-0508">mRNA splicing</keyword>
<dbReference type="InterPro" id="IPR006786">
    <property type="entry name" value="Pinin_SDK_MemA"/>
</dbReference>